<comment type="caution">
    <text evidence="4">The sequence shown here is derived from an EMBL/GenBank/DDBJ whole genome shotgun (WGS) entry which is preliminary data.</text>
</comment>
<evidence type="ECO:0000256" key="1">
    <source>
        <dbReference type="ARBA" id="ARBA00004924"/>
    </source>
</evidence>
<gene>
    <name evidence="4" type="ORF">BBK91_009555</name>
    <name evidence="3" type="ORF">BBL17_007410</name>
</gene>
<dbReference type="PANTHER" id="PTHR31438">
    <property type="entry name" value="LYSINE N-ACYLTRANSFERASE C17G9.06C-RELATED"/>
    <property type="match status" value="1"/>
</dbReference>
<dbReference type="EMBL" id="MBFA02000005">
    <property type="protein sequence ID" value="MUP10110.1"/>
    <property type="molecule type" value="Genomic_DNA"/>
</dbReference>
<dbReference type="SUPFAM" id="SSF55729">
    <property type="entry name" value="Acyl-CoA N-acyltransferases (Nat)"/>
    <property type="match status" value="1"/>
</dbReference>
<accession>A0ABD6H6X3</accession>
<organism evidence="4 6">
    <name type="scientific">Agrobacterium vitis</name>
    <name type="common">Rhizobium vitis</name>
    <dbReference type="NCBI Taxonomy" id="373"/>
    <lineage>
        <taxon>Bacteria</taxon>
        <taxon>Pseudomonadati</taxon>
        <taxon>Pseudomonadota</taxon>
        <taxon>Alphaproteobacteria</taxon>
        <taxon>Hyphomicrobiales</taxon>
        <taxon>Rhizobiaceae</taxon>
        <taxon>Rhizobium/Agrobacterium group</taxon>
        <taxon>Agrobacterium</taxon>
    </lineage>
</organism>
<dbReference type="SMART" id="SM01006">
    <property type="entry name" value="AlcB"/>
    <property type="match status" value="1"/>
</dbReference>
<dbReference type="Proteomes" id="UP000179536">
    <property type="component" value="Unassembled WGS sequence"/>
</dbReference>
<dbReference type="AlphaFoldDB" id="A0ABD6H6X3"/>
<evidence type="ECO:0000313" key="6">
    <source>
        <dbReference type="Proteomes" id="UP000179536"/>
    </source>
</evidence>
<proteinExistence type="predicted"/>
<sequence length="385" mass="42796">MDASLATVQANTGTPCSSLRFPAGGFRSYSFNNLQSLIVIAHDDTLRIEQSGSVIAGGHIVWSDTPRLIVETLSIEAVVSQQVSSFSTLGAMLEAILTCHPEIHTLAVDLPDSVDGTPFAASGMLLPTEGGWIAKAQGFFQQSALWLGQVPPAYPDIPVMTNGTLHPMRPPKPVGPVYSRFIPWLDKVLGFHVASPEADLPHFHRWMNDPRVAAIWEDNGTLSQHRNFIENRLADPRTLPLIGTFDGVPFGYFELYWAKEDRLGPHYDADSHDRGWHVAIGEDTFRGKPYVSAWLPSLMHYMFLADPRTRRIVGEPIHHHHQQIRNLDRSGFAKIKHVQFPHKKALLVMLLRERFFADQLLSPDLTGLVDEDGLNIPGSLARGSL</sequence>
<dbReference type="Pfam" id="PF13523">
    <property type="entry name" value="Acetyltransf_8"/>
    <property type="match status" value="1"/>
</dbReference>
<evidence type="ECO:0000313" key="5">
    <source>
        <dbReference type="Proteomes" id="UP000179454"/>
    </source>
</evidence>
<dbReference type="EMBL" id="MBFE02000004">
    <property type="protein sequence ID" value="MUO41610.1"/>
    <property type="molecule type" value="Genomic_DNA"/>
</dbReference>
<comment type="pathway">
    <text evidence="1">Siderophore biosynthesis.</text>
</comment>
<feature type="domain" description="Acyltransferase MbtK/IucB-like conserved" evidence="2">
    <location>
        <begin position="192"/>
        <end position="239"/>
    </location>
</feature>
<dbReference type="Gene3D" id="3.40.630.30">
    <property type="match status" value="1"/>
</dbReference>
<protein>
    <submittedName>
        <fullName evidence="4">GNAT family N-acetyltransferase</fullName>
    </submittedName>
</protein>
<dbReference type="InterPro" id="IPR016181">
    <property type="entry name" value="Acyl_CoA_acyltransferase"/>
</dbReference>
<reference evidence="5 6" key="1">
    <citation type="submission" date="2019-11" db="EMBL/GenBank/DDBJ databases">
        <title>Whole-genome sequencing of Allorhizobium vitis.</title>
        <authorList>
            <person name="Gan H.M."/>
            <person name="Savka M.A."/>
        </authorList>
    </citation>
    <scope>NUCLEOTIDE SEQUENCE [LARGE SCALE GENOMIC DNA]</scope>
    <source>
        <strain evidence="4 6">RF2/1</strain>
        <strain evidence="3 5">T1/7</strain>
    </source>
</reference>
<dbReference type="Proteomes" id="UP000179454">
    <property type="component" value="Unassembled WGS sequence"/>
</dbReference>
<dbReference type="PANTHER" id="PTHR31438:SF1">
    <property type="entry name" value="LYSINE N-ACYLTRANSFERASE C17G9.06C-RELATED"/>
    <property type="match status" value="1"/>
</dbReference>
<evidence type="ECO:0000259" key="2">
    <source>
        <dbReference type="SMART" id="SM01006"/>
    </source>
</evidence>
<evidence type="ECO:0000313" key="3">
    <source>
        <dbReference type="EMBL" id="MUO41610.1"/>
    </source>
</evidence>
<name>A0ABD6H6X3_AGRVI</name>
<keyword evidence="5" id="KW-1185">Reference proteome</keyword>
<evidence type="ECO:0000313" key="4">
    <source>
        <dbReference type="EMBL" id="MUP10110.1"/>
    </source>
</evidence>
<dbReference type="InterPro" id="IPR019432">
    <property type="entry name" value="Acyltransferase_MbtK/IucB-like"/>
</dbReference>